<dbReference type="SUPFAM" id="SSF53756">
    <property type="entry name" value="UDP-Glycosyltransferase/glycogen phosphorylase"/>
    <property type="match status" value="1"/>
</dbReference>
<dbReference type="AlphaFoldDB" id="A0A2P8VJS4"/>
<keyword evidence="2" id="KW-1185">Reference proteome</keyword>
<evidence type="ECO:0000313" key="2">
    <source>
        <dbReference type="Proteomes" id="UP000240212"/>
    </source>
</evidence>
<gene>
    <name evidence="1" type="ORF">C7G83_11885</name>
</gene>
<name>A0A2P8VJS4_9ENTR</name>
<organism evidence="1 2">
    <name type="scientific">Siccibacter turicensis</name>
    <dbReference type="NCBI Taxonomy" id="357233"/>
    <lineage>
        <taxon>Bacteria</taxon>
        <taxon>Pseudomonadati</taxon>
        <taxon>Pseudomonadota</taxon>
        <taxon>Gammaproteobacteria</taxon>
        <taxon>Enterobacterales</taxon>
        <taxon>Enterobacteriaceae</taxon>
        <taxon>Siccibacter</taxon>
    </lineage>
</organism>
<proteinExistence type="predicted"/>
<dbReference type="Proteomes" id="UP000240212">
    <property type="component" value="Unassembled WGS sequence"/>
</dbReference>
<evidence type="ECO:0000313" key="1">
    <source>
        <dbReference type="EMBL" id="PSN07811.1"/>
    </source>
</evidence>
<accession>A0A2P8VJS4</accession>
<reference evidence="1 2" key="1">
    <citation type="submission" date="2018-03" db="EMBL/GenBank/DDBJ databases">
        <title>Draft genome sequence of the first documented clinical Siccibacter turicensis isolate in Austria.</title>
        <authorList>
            <person name="Lepuschitz S."/>
            <person name="Pekard-Amenitsch S."/>
            <person name="Haunold R."/>
            <person name="Schill S."/>
            <person name="Mach R."/>
            <person name="Allerberger F."/>
            <person name="Ruppitsch W."/>
            <person name="Forsythe S.J."/>
        </authorList>
    </citation>
    <scope>NUCLEOTIDE SEQUENCE [LARGE SCALE GENOMIC DNA]</scope>
    <source>
        <strain evidence="1 2">6100069499-17</strain>
    </source>
</reference>
<evidence type="ECO:0008006" key="3">
    <source>
        <dbReference type="Google" id="ProtNLM"/>
    </source>
</evidence>
<protein>
    <recommendedName>
        <fullName evidence="3">Glycosyltransferase family 1 protein</fullName>
    </recommendedName>
</protein>
<comment type="caution">
    <text evidence="1">The sequence shown here is derived from an EMBL/GenBank/DDBJ whole genome shotgun (WGS) entry which is preliminary data.</text>
</comment>
<dbReference type="EMBL" id="PYEP01000004">
    <property type="protein sequence ID" value="PSN07811.1"/>
    <property type="molecule type" value="Genomic_DNA"/>
</dbReference>
<sequence length="381" mass="44059">MTLAQTLKENGHDVISVSDGDSYKNFSRDITIKSTKRKGIIAALCRMFLDMSGMKGLFTYWKYRKTISALTGFDVVQIINTVPLDCFGSVASFLLVRKLKNHNKKLFLCALGDDYRWVKACLERRYKYSALSNLSFKTSYKYIYSLKYVYGLFYKQLHMYVEKECNAIIPGLIDYEIAYEGVQKLTPIVPLPLPTKIINEIYDDELLAGDNERKKINIFHGWQVGKELKKGNYLFDEAVKRIQKSKWADKIEYEVIKSIPFNDYIAKVKNADIFLDQTYSYDRGMNAIFGMAYSSVVFSGFQQECGSEIGVAALPDIDYLERKLLELIENPDLIKKIKNNSRSYALEKHDPEKVMRQYLYLWEHRGLVCSQLENESINGNN</sequence>